<dbReference type="OrthoDB" id="9795560at2"/>
<feature type="region of interest" description="Disordered" evidence="1">
    <location>
        <begin position="1"/>
        <end position="22"/>
    </location>
</feature>
<dbReference type="Proteomes" id="UP000027180">
    <property type="component" value="Plasmid pRetIE4771b"/>
</dbReference>
<proteinExistence type="predicted"/>
<evidence type="ECO:0000256" key="1">
    <source>
        <dbReference type="SAM" id="MobiDB-lite"/>
    </source>
</evidence>
<dbReference type="Pfam" id="PF11185">
    <property type="entry name" value="DUF2971"/>
    <property type="match status" value="1"/>
</dbReference>
<dbReference type="InterPro" id="IPR021352">
    <property type="entry name" value="DUF2971"/>
</dbReference>
<keyword evidence="2" id="KW-0614">Plasmid</keyword>
<dbReference type="RefSeq" id="WP_040140542.1">
    <property type="nucleotide sequence ID" value="NZ_CP006988.1"/>
</dbReference>
<dbReference type="EMBL" id="CP006988">
    <property type="protein sequence ID" value="AIC30007.1"/>
    <property type="molecule type" value="Genomic_DNA"/>
</dbReference>
<evidence type="ECO:0000313" key="3">
    <source>
        <dbReference type="Proteomes" id="UP000027180"/>
    </source>
</evidence>
<accession>A0A060I812</accession>
<protein>
    <recommendedName>
        <fullName evidence="4">DUF2971 domain-containing protein</fullName>
    </recommendedName>
</protein>
<geneLocation type="plasmid" evidence="2 3">
    <name>pRetIE4771b</name>
</geneLocation>
<reference evidence="2 3" key="1">
    <citation type="submission" date="2013-12" db="EMBL/GenBank/DDBJ databases">
        <title>Complete genome sequence of Rhizobium etli bv. mimosae IE4771.</title>
        <authorList>
            <person name="Bustos P."/>
            <person name="Santamaria R.I."/>
            <person name="Lozano L."/>
            <person name="Ormeno-Orrillo E."/>
            <person name="Rogel M.A."/>
            <person name="Romero D."/>
            <person name="Cevallos M.A."/>
            <person name="Martinez-Romero E."/>
            <person name="Gonzalez V."/>
        </authorList>
    </citation>
    <scope>NUCLEOTIDE SEQUENCE [LARGE SCALE GENOMIC DNA]</scope>
    <source>
        <strain evidence="2 3">IE4771</strain>
        <plasmid evidence="3">Plasmid pRetIE4771b</plasmid>
    </source>
</reference>
<dbReference type="HOGENOM" id="CLU_061528_0_0_5"/>
<gene>
    <name evidence="2" type="ORF">IE4771_PB00279</name>
</gene>
<organism evidence="2 3">
    <name type="scientific">Rhizobium etli bv. mimosae str. IE4771</name>
    <dbReference type="NCBI Taxonomy" id="1432050"/>
    <lineage>
        <taxon>Bacteria</taxon>
        <taxon>Pseudomonadati</taxon>
        <taxon>Pseudomonadota</taxon>
        <taxon>Alphaproteobacteria</taxon>
        <taxon>Hyphomicrobiales</taxon>
        <taxon>Rhizobiaceae</taxon>
        <taxon>Rhizobium/Agrobacterium group</taxon>
        <taxon>Rhizobium</taxon>
    </lineage>
</organism>
<evidence type="ECO:0008006" key="4">
    <source>
        <dbReference type="Google" id="ProtNLM"/>
    </source>
</evidence>
<sequence>MDSSNDLFSGIPLSTPTTPRPPSFPKTLSHYCDLEAFRSIVTNGKLWASNINFLNDKQEMKHGLRIARDVMEELLKAEPSLTDKEVDRRLWAINEVPDVYVCCFCENPDLLSQWRGYGLGKQIVSLQFDTAELIGVGLMENMLLGQIHYGRDAAMTLLRDLLAKPDIVRSISQNRSIASEQEQRHTIAQWSPRFKDEGFTEEKEWRFISQAASHDVRYRVRDNVLLPYVEVGPAGAFALPIKSVTIGPGKESDLTSKSVSHFLKSVPMYAGIKVIDSKIPFRT</sequence>
<dbReference type="KEGG" id="rei:IE4771_PB00279"/>
<evidence type="ECO:0000313" key="2">
    <source>
        <dbReference type="EMBL" id="AIC30007.1"/>
    </source>
</evidence>
<name>A0A060I812_RHIET</name>
<dbReference type="AlphaFoldDB" id="A0A060I812"/>